<dbReference type="GO" id="GO:0005737">
    <property type="term" value="C:cytoplasm"/>
    <property type="evidence" value="ECO:0007669"/>
    <property type="project" value="TreeGrafter"/>
</dbReference>
<dbReference type="EnsemblMetazoa" id="XM_014389212.2">
    <property type="protein sequence ID" value="XP_014244698.1"/>
    <property type="gene ID" value="LOC106663952"/>
</dbReference>
<dbReference type="RefSeq" id="XP_014244698.1">
    <property type="nucleotide sequence ID" value="XM_014389212.2"/>
</dbReference>
<accession>A0A8I6RJZ5</accession>
<keyword evidence="1" id="KW-0433">Leucine-rich repeat</keyword>
<dbReference type="KEGG" id="clec:106663952"/>
<sequence length="412" mass="47873">MPLCENIANNVYLCKEVVDELKNRYILHWNYKGLKQLPIELLYHGKHIEELYMKWNNLNTLPDWIHNMKLLTSMFLVGNDITTLPDNIGLLKFLSVLELQSNQLEQLPKTIGRLKNLNILNLQNNKLTFIPTEIKDLKALAILNLRGNKITHLPPLLFHLKSLQELVLDNNHLTSLPLDIVYLPNLTFLSLNGNKLRFLPFEKFISSPMISIINNSQLNYLSYDLGCAMTQRCSLLTNSSLWHFDLTGCASENIKSDECLNNILISIPSFDKIITLPKIIRKVFYSSNFQTPSLFELSLRIIHDLCFKVIDTRQCLFPEIINKLPMTIKSMLYEGPVAKCHYCEKSLFTECILWLMQRNFYDQMPANILGSVLFCSPQCSISFVLFEDFEKIHDRLKFNTIPWKLIERDLET</sequence>
<dbReference type="GeneID" id="106663952"/>
<dbReference type="SUPFAM" id="SSF52058">
    <property type="entry name" value="L domain-like"/>
    <property type="match status" value="1"/>
</dbReference>
<dbReference type="InterPro" id="IPR001611">
    <property type="entry name" value="Leu-rich_rpt"/>
</dbReference>
<dbReference type="Proteomes" id="UP000494040">
    <property type="component" value="Unassembled WGS sequence"/>
</dbReference>
<dbReference type="AlphaFoldDB" id="A0A8I6RJZ5"/>
<dbReference type="Pfam" id="PF00560">
    <property type="entry name" value="LRR_1"/>
    <property type="match status" value="1"/>
</dbReference>
<keyword evidence="2" id="KW-0677">Repeat</keyword>
<dbReference type="PANTHER" id="PTHR48051">
    <property type="match status" value="1"/>
</dbReference>
<evidence type="ECO:0000256" key="1">
    <source>
        <dbReference type="ARBA" id="ARBA00022614"/>
    </source>
</evidence>
<dbReference type="PROSITE" id="PS51450">
    <property type="entry name" value="LRR"/>
    <property type="match status" value="3"/>
</dbReference>
<evidence type="ECO:0000313" key="4">
    <source>
        <dbReference type="Proteomes" id="UP000494040"/>
    </source>
</evidence>
<dbReference type="OrthoDB" id="2021138at2759"/>
<dbReference type="InterPro" id="IPR050216">
    <property type="entry name" value="LRR_domain-containing"/>
</dbReference>
<dbReference type="SMART" id="SM00369">
    <property type="entry name" value="LRR_TYP"/>
    <property type="match status" value="6"/>
</dbReference>
<protein>
    <submittedName>
        <fullName evidence="3">Uncharacterized protein</fullName>
    </submittedName>
</protein>
<evidence type="ECO:0000256" key="2">
    <source>
        <dbReference type="ARBA" id="ARBA00022737"/>
    </source>
</evidence>
<name>A0A8I6RJZ5_CIMLE</name>
<reference evidence="3" key="1">
    <citation type="submission" date="2022-01" db="UniProtKB">
        <authorList>
            <consortium name="EnsemblMetazoa"/>
        </authorList>
    </citation>
    <scope>IDENTIFICATION</scope>
</reference>
<organism evidence="3 4">
    <name type="scientific">Cimex lectularius</name>
    <name type="common">Bed bug</name>
    <name type="synonym">Acanthia lectularia</name>
    <dbReference type="NCBI Taxonomy" id="79782"/>
    <lineage>
        <taxon>Eukaryota</taxon>
        <taxon>Metazoa</taxon>
        <taxon>Ecdysozoa</taxon>
        <taxon>Arthropoda</taxon>
        <taxon>Hexapoda</taxon>
        <taxon>Insecta</taxon>
        <taxon>Pterygota</taxon>
        <taxon>Neoptera</taxon>
        <taxon>Paraneoptera</taxon>
        <taxon>Hemiptera</taxon>
        <taxon>Heteroptera</taxon>
        <taxon>Panheteroptera</taxon>
        <taxon>Cimicomorpha</taxon>
        <taxon>Cimicidae</taxon>
        <taxon>Cimex</taxon>
    </lineage>
</organism>
<evidence type="ECO:0000313" key="3">
    <source>
        <dbReference type="EnsemblMetazoa" id="XP_014244698.1"/>
    </source>
</evidence>
<dbReference type="Pfam" id="PF13855">
    <property type="entry name" value="LRR_8"/>
    <property type="match status" value="1"/>
</dbReference>
<dbReference type="Gene3D" id="3.80.10.10">
    <property type="entry name" value="Ribonuclease Inhibitor"/>
    <property type="match status" value="2"/>
</dbReference>
<dbReference type="InterPro" id="IPR003591">
    <property type="entry name" value="Leu-rich_rpt_typical-subtyp"/>
</dbReference>
<dbReference type="OMA" id="ERCNLFQ"/>
<keyword evidence="4" id="KW-1185">Reference proteome</keyword>
<dbReference type="InterPro" id="IPR032675">
    <property type="entry name" value="LRR_dom_sf"/>
</dbReference>
<dbReference type="PANTHER" id="PTHR48051:SF39">
    <property type="entry name" value="P53-INDUCED DEATH DOMAIN PROTEIN 1"/>
    <property type="match status" value="1"/>
</dbReference>
<dbReference type="SMART" id="SM00364">
    <property type="entry name" value="LRR_BAC"/>
    <property type="match status" value="7"/>
</dbReference>
<proteinExistence type="predicted"/>